<evidence type="ECO:0000313" key="3">
    <source>
        <dbReference type="Proteomes" id="UP001148838"/>
    </source>
</evidence>
<reference evidence="2 3" key="1">
    <citation type="journal article" date="2022" name="Allergy">
        <title>Genome assembly and annotation of Periplaneta americana reveal a comprehensive cockroach allergen profile.</title>
        <authorList>
            <person name="Wang L."/>
            <person name="Xiong Q."/>
            <person name="Saelim N."/>
            <person name="Wang L."/>
            <person name="Nong W."/>
            <person name="Wan A.T."/>
            <person name="Shi M."/>
            <person name="Liu X."/>
            <person name="Cao Q."/>
            <person name="Hui J.H.L."/>
            <person name="Sookrung N."/>
            <person name="Leung T.F."/>
            <person name="Tungtrongchitr A."/>
            <person name="Tsui S.K.W."/>
        </authorList>
    </citation>
    <scope>NUCLEOTIDE SEQUENCE [LARGE SCALE GENOMIC DNA]</scope>
    <source>
        <strain evidence="2">PWHHKU_190912</strain>
    </source>
</reference>
<feature type="domain" description="DUF4817" evidence="1">
    <location>
        <begin position="14"/>
        <end position="54"/>
    </location>
</feature>
<protein>
    <recommendedName>
        <fullName evidence="1">DUF4817 domain-containing protein</fullName>
    </recommendedName>
</protein>
<evidence type="ECO:0000313" key="2">
    <source>
        <dbReference type="EMBL" id="KAJ4447145.1"/>
    </source>
</evidence>
<gene>
    <name evidence="2" type="ORF">ANN_09146</name>
</gene>
<organism evidence="2 3">
    <name type="scientific">Periplaneta americana</name>
    <name type="common">American cockroach</name>
    <name type="synonym">Blatta americana</name>
    <dbReference type="NCBI Taxonomy" id="6978"/>
    <lineage>
        <taxon>Eukaryota</taxon>
        <taxon>Metazoa</taxon>
        <taxon>Ecdysozoa</taxon>
        <taxon>Arthropoda</taxon>
        <taxon>Hexapoda</taxon>
        <taxon>Insecta</taxon>
        <taxon>Pterygota</taxon>
        <taxon>Neoptera</taxon>
        <taxon>Polyneoptera</taxon>
        <taxon>Dictyoptera</taxon>
        <taxon>Blattodea</taxon>
        <taxon>Blattoidea</taxon>
        <taxon>Blattidae</taxon>
        <taxon>Blattinae</taxon>
        <taxon>Periplaneta</taxon>
    </lineage>
</organism>
<dbReference type="EMBL" id="JAJSOF020000005">
    <property type="protein sequence ID" value="KAJ4447145.1"/>
    <property type="molecule type" value="Genomic_DNA"/>
</dbReference>
<dbReference type="InterPro" id="IPR032135">
    <property type="entry name" value="DUF4817"/>
</dbReference>
<comment type="caution">
    <text evidence="2">The sequence shown here is derived from an EMBL/GenBank/DDBJ whole genome shotgun (WGS) entry which is preliminary data.</text>
</comment>
<keyword evidence="3" id="KW-1185">Reference proteome</keyword>
<dbReference type="Proteomes" id="UP001148838">
    <property type="component" value="Unassembled WGS sequence"/>
</dbReference>
<accession>A0ABQ8TKQ7</accession>
<dbReference type="Pfam" id="PF16087">
    <property type="entry name" value="DUF4817"/>
    <property type="match status" value="1"/>
</dbReference>
<name>A0ABQ8TKQ7_PERAM</name>
<sequence length="72" mass="8346">MATGVECAFVALEFHSTRSVITVQRNFRTRFHKYPPDPKTIRRWYNQLVTTGCLCKGKSPGRPHIPQETVER</sequence>
<proteinExistence type="predicted"/>
<evidence type="ECO:0000259" key="1">
    <source>
        <dbReference type="Pfam" id="PF16087"/>
    </source>
</evidence>